<dbReference type="Proteomes" id="UP000322783">
    <property type="component" value="Unassembled WGS sequence"/>
</dbReference>
<dbReference type="Gene3D" id="2.160.10.10">
    <property type="entry name" value="Hexapeptide repeat proteins"/>
    <property type="match status" value="1"/>
</dbReference>
<organism evidence="3 4">
    <name type="scientific">Selenomonas caprae</name>
    <dbReference type="NCBI Taxonomy" id="2606905"/>
    <lineage>
        <taxon>Bacteria</taxon>
        <taxon>Bacillati</taxon>
        <taxon>Bacillota</taxon>
        <taxon>Negativicutes</taxon>
        <taxon>Selenomonadales</taxon>
        <taxon>Selenomonadaceae</taxon>
        <taxon>Selenomonas</taxon>
    </lineage>
</organism>
<dbReference type="Pfam" id="PF25087">
    <property type="entry name" value="GMPPB_C"/>
    <property type="match status" value="1"/>
</dbReference>
<dbReference type="CDD" id="cd03360">
    <property type="entry name" value="LbH_AT_putative"/>
    <property type="match status" value="1"/>
</dbReference>
<accession>A0A5D6WPW4</accession>
<name>A0A5D6WPW4_9FIRM</name>
<keyword evidence="4" id="KW-1185">Reference proteome</keyword>
<dbReference type="PANTHER" id="PTHR43300">
    <property type="entry name" value="ACETYLTRANSFERASE"/>
    <property type="match status" value="1"/>
</dbReference>
<dbReference type="PANTHER" id="PTHR43300:SF4">
    <property type="entry name" value="ACYL-[ACYL-CARRIER-PROTEIN]--UDP-N-ACETYLGLUCOSAMINE O-ACYLTRANSFERASE"/>
    <property type="match status" value="1"/>
</dbReference>
<feature type="domain" description="Mannose-1-phosphate guanyltransferase C-terminal" evidence="2">
    <location>
        <begin position="104"/>
        <end position="207"/>
    </location>
</feature>
<keyword evidence="3" id="KW-0808">Transferase</keyword>
<dbReference type="SUPFAM" id="SSF51161">
    <property type="entry name" value="Trimeric LpxA-like enzymes"/>
    <property type="match status" value="1"/>
</dbReference>
<dbReference type="InterPro" id="IPR050179">
    <property type="entry name" value="Trans_hexapeptide_repeat"/>
</dbReference>
<evidence type="ECO:0000259" key="2">
    <source>
        <dbReference type="Pfam" id="PF25087"/>
    </source>
</evidence>
<dbReference type="InterPro" id="IPR020019">
    <property type="entry name" value="AcTrfase_PglD-like"/>
</dbReference>
<comment type="caution">
    <text evidence="3">The sequence shown here is derived from an EMBL/GenBank/DDBJ whole genome shotgun (WGS) entry which is preliminary data.</text>
</comment>
<sequence>MEKKEKLVIIGLGETADLATDYFQSDSEYEVCGYAADAKYVDNTTGMLNGLPVVRVEDLQEKYPLSEYKVFVAMGYGHLNHDRTNMYNRIKTMGYKFASYISSRAFIANNVKLGDNCFILENNVIQRNVSIGNNVYLWSGNHIGHRTKIANNVFFSSHVAISGFCSIGDNCFLGINCCVGDGVNIAEGCFIGGGVVLMHDTVKGELYRAPRAEAERLKTCVIFGLEEA</sequence>
<dbReference type="RefSeq" id="WP_149188506.1">
    <property type="nucleotide sequence ID" value="NZ_VTOZ01000005.1"/>
</dbReference>
<evidence type="ECO:0000313" key="4">
    <source>
        <dbReference type="Proteomes" id="UP000322783"/>
    </source>
</evidence>
<dbReference type="InterPro" id="IPR056729">
    <property type="entry name" value="GMPPB_C"/>
</dbReference>
<protein>
    <submittedName>
        <fullName evidence="3">Acetyltransferase</fullName>
    </submittedName>
</protein>
<dbReference type="Gene3D" id="3.40.50.20">
    <property type="match status" value="1"/>
</dbReference>
<evidence type="ECO:0000313" key="3">
    <source>
        <dbReference type="EMBL" id="TYZ29947.1"/>
    </source>
</evidence>
<feature type="binding site" evidence="1">
    <location>
        <position position="193"/>
    </location>
    <ligand>
        <name>acetyl-CoA</name>
        <dbReference type="ChEBI" id="CHEBI:57288"/>
    </ligand>
</feature>
<gene>
    <name evidence="3" type="ORF">FZ041_03260</name>
</gene>
<dbReference type="EMBL" id="VTOZ01000005">
    <property type="protein sequence ID" value="TYZ29947.1"/>
    <property type="molecule type" value="Genomic_DNA"/>
</dbReference>
<dbReference type="AlphaFoldDB" id="A0A5D6WPW4"/>
<feature type="binding site" evidence="1">
    <location>
        <position position="75"/>
    </location>
    <ligand>
        <name>substrate</name>
    </ligand>
</feature>
<dbReference type="InterPro" id="IPR011004">
    <property type="entry name" value="Trimer_LpxA-like_sf"/>
</dbReference>
<proteinExistence type="predicted"/>
<feature type="binding site" evidence="1">
    <location>
        <position position="175"/>
    </location>
    <ligand>
        <name>acetyl-CoA</name>
        <dbReference type="ChEBI" id="CHEBI:57288"/>
    </ligand>
</feature>
<reference evidence="3 4" key="1">
    <citation type="submission" date="2019-08" db="EMBL/GenBank/DDBJ databases">
        <title>Selenomonas sp. mPRGC5 and Selenomonas sp. mPRGC8 isolated from ruminal fluid of dairy goat (Capra hircus).</title>
        <authorList>
            <person name="Poothong S."/>
            <person name="Nuengjamnong C."/>
            <person name="Tanasupawat S."/>
        </authorList>
    </citation>
    <scope>NUCLEOTIDE SEQUENCE [LARGE SCALE GENOMIC DNA]</scope>
    <source>
        <strain evidence="4">mPRGC8</strain>
    </source>
</reference>
<dbReference type="GO" id="GO:0016740">
    <property type="term" value="F:transferase activity"/>
    <property type="evidence" value="ECO:0007669"/>
    <property type="project" value="UniProtKB-KW"/>
</dbReference>
<evidence type="ECO:0000256" key="1">
    <source>
        <dbReference type="PIRSR" id="PIRSR620019-2"/>
    </source>
</evidence>